<evidence type="ECO:0000313" key="3">
    <source>
        <dbReference type="EMBL" id="TKB46091.1"/>
    </source>
</evidence>
<dbReference type="EMBL" id="SWDB01000010">
    <property type="protein sequence ID" value="TKB46091.1"/>
    <property type="molecule type" value="Genomic_DNA"/>
</dbReference>
<proteinExistence type="predicted"/>
<accession>A0A4U1B6C8</accession>
<keyword evidence="4" id="KW-1185">Reference proteome</keyword>
<name>A0A4U1B6C8_9GAMM</name>
<dbReference type="AlphaFoldDB" id="A0A4U1B6C8"/>
<evidence type="ECO:0008006" key="5">
    <source>
        <dbReference type="Google" id="ProtNLM"/>
    </source>
</evidence>
<feature type="compositionally biased region" description="Low complexity" evidence="1">
    <location>
        <begin position="25"/>
        <end position="34"/>
    </location>
</feature>
<feature type="compositionally biased region" description="Low complexity" evidence="1">
    <location>
        <begin position="46"/>
        <end position="58"/>
    </location>
</feature>
<sequence>MANKLISATMLLLSCMLPASYALAQQQEPQEAPASTNSEEVREENTSSSNASATTAPNRGGFITLETTIVGNKEQPKVLSIVPWQNPEQAGSLSTEITSQIEQVYRPLDKQSLQRELEYFKQSQQ</sequence>
<keyword evidence="2" id="KW-0732">Signal</keyword>
<dbReference type="RefSeq" id="WP_136735099.1">
    <property type="nucleotide sequence ID" value="NZ_SWDB01000010.1"/>
</dbReference>
<evidence type="ECO:0000313" key="4">
    <source>
        <dbReference type="Proteomes" id="UP000307999"/>
    </source>
</evidence>
<evidence type="ECO:0000256" key="1">
    <source>
        <dbReference type="SAM" id="MobiDB-lite"/>
    </source>
</evidence>
<dbReference type="OrthoDB" id="5397661at2"/>
<organism evidence="3 4">
    <name type="scientific">Thalassotalea mangrovi</name>
    <dbReference type="NCBI Taxonomy" id="2572245"/>
    <lineage>
        <taxon>Bacteria</taxon>
        <taxon>Pseudomonadati</taxon>
        <taxon>Pseudomonadota</taxon>
        <taxon>Gammaproteobacteria</taxon>
        <taxon>Alteromonadales</taxon>
        <taxon>Colwelliaceae</taxon>
        <taxon>Thalassotalea</taxon>
    </lineage>
</organism>
<feature type="region of interest" description="Disordered" evidence="1">
    <location>
        <begin position="25"/>
        <end position="61"/>
    </location>
</feature>
<feature type="signal peptide" evidence="2">
    <location>
        <begin position="1"/>
        <end position="24"/>
    </location>
</feature>
<gene>
    <name evidence="3" type="ORF">E8M12_05530</name>
</gene>
<dbReference type="PROSITE" id="PS51257">
    <property type="entry name" value="PROKAR_LIPOPROTEIN"/>
    <property type="match status" value="1"/>
</dbReference>
<evidence type="ECO:0000256" key="2">
    <source>
        <dbReference type="SAM" id="SignalP"/>
    </source>
</evidence>
<dbReference type="Proteomes" id="UP000307999">
    <property type="component" value="Unassembled WGS sequence"/>
</dbReference>
<comment type="caution">
    <text evidence="3">The sequence shown here is derived from an EMBL/GenBank/DDBJ whole genome shotgun (WGS) entry which is preliminary data.</text>
</comment>
<feature type="chain" id="PRO_5020386481" description="DUF3613 domain-containing protein" evidence="2">
    <location>
        <begin position="25"/>
        <end position="125"/>
    </location>
</feature>
<reference evidence="3 4" key="1">
    <citation type="submission" date="2019-04" db="EMBL/GenBank/DDBJ databases">
        <title>Thalassotalea guangxiensis sp. nov., isolated from sediment of the coastal wetland.</title>
        <authorList>
            <person name="Zheng S."/>
            <person name="Zhang D."/>
        </authorList>
    </citation>
    <scope>NUCLEOTIDE SEQUENCE [LARGE SCALE GENOMIC DNA]</scope>
    <source>
        <strain evidence="3 4">ZS-4</strain>
    </source>
</reference>
<protein>
    <recommendedName>
        <fullName evidence="5">DUF3613 domain-containing protein</fullName>
    </recommendedName>
</protein>